<dbReference type="GeneID" id="96903842"/>
<dbReference type="FunFam" id="3.20.20.70:FF:000199">
    <property type="entry name" value="Phosphoribosylanthranilate isomerase"/>
    <property type="match status" value="1"/>
</dbReference>
<dbReference type="OrthoDB" id="524799at2759"/>
<evidence type="ECO:0000256" key="5">
    <source>
        <dbReference type="ARBA" id="ARBA00022272"/>
    </source>
</evidence>
<keyword evidence="7" id="KW-0822">Tryptophan biosynthesis</keyword>
<comment type="pathway">
    <text evidence="2">Amino-acid biosynthesis; L-tryptophan biosynthesis; L-tryptophan from chorismate: step 3/5.</text>
</comment>
<dbReference type="eggNOG" id="KOG4202">
    <property type="taxonomic scope" value="Eukaryota"/>
</dbReference>
<dbReference type="InterPro" id="IPR011060">
    <property type="entry name" value="RibuloseP-bd_barrel"/>
</dbReference>
<sequence>MSFQDFKIFTNESAGPIIKICGLQTVEAARRALDAGANMIGIICVPNRKRTVDPNIAKQISAMIHGDARYEGRYLVGVFRNQSIEEVSRIAKEYGVDVVQLHGDESWSPYHDAVNVPVIKRCVFSRDCDTVVEICHDLENRCLPLFDSEAGGTGEVLDWDAISQWALEQHDEKIKFILAGGLVPENVNKAVKLHGVMGVDVSGGVETNGGKDMDKIDNFIKNGRK</sequence>
<proteinExistence type="inferred from homology"/>
<evidence type="ECO:0000256" key="9">
    <source>
        <dbReference type="ARBA" id="ARBA00023235"/>
    </source>
</evidence>
<evidence type="ECO:0000313" key="11">
    <source>
        <dbReference type="EMBL" id="CCC70210.1"/>
    </source>
</evidence>
<keyword evidence="8" id="KW-0057">Aromatic amino acid biosynthesis</keyword>
<dbReference type="InterPro" id="IPR044643">
    <property type="entry name" value="TrpF_fam"/>
</dbReference>
<dbReference type="Gene3D" id="3.20.20.70">
    <property type="entry name" value="Aldolase class I"/>
    <property type="match status" value="1"/>
</dbReference>
<dbReference type="GO" id="GO:0004640">
    <property type="term" value="F:phosphoribosylanthranilate isomerase activity"/>
    <property type="evidence" value="ECO:0007669"/>
    <property type="project" value="UniProtKB-EC"/>
</dbReference>
<keyword evidence="9" id="KW-0413">Isomerase</keyword>
<dbReference type="HOGENOM" id="CLU_076364_1_0_1"/>
<evidence type="ECO:0000313" key="12">
    <source>
        <dbReference type="Proteomes" id="UP000001640"/>
    </source>
</evidence>
<feature type="domain" description="N-(5'phosphoribosyl) anthranilate isomerase (PRAI)" evidence="10">
    <location>
        <begin position="19"/>
        <end position="222"/>
    </location>
</feature>
<dbReference type="InParanoid" id="G0VFE4"/>
<comment type="similarity">
    <text evidence="3">Belongs to the TrpF family.</text>
</comment>
<evidence type="ECO:0000256" key="1">
    <source>
        <dbReference type="ARBA" id="ARBA00001164"/>
    </source>
</evidence>
<protein>
    <recommendedName>
        <fullName evidence="5">N-(5'-phosphoribosyl)anthranilate isomerase</fullName>
        <ecNumber evidence="4">5.3.1.24</ecNumber>
    </recommendedName>
</protein>
<dbReference type="EMBL" id="HE576756">
    <property type="protein sequence ID" value="CCC70210.1"/>
    <property type="molecule type" value="Genomic_DNA"/>
</dbReference>
<evidence type="ECO:0000259" key="10">
    <source>
        <dbReference type="Pfam" id="PF00697"/>
    </source>
</evidence>
<dbReference type="PANTHER" id="PTHR42894">
    <property type="entry name" value="N-(5'-PHOSPHORIBOSYL)ANTHRANILATE ISOMERASE"/>
    <property type="match status" value="1"/>
</dbReference>
<keyword evidence="6" id="KW-0028">Amino-acid biosynthesis</keyword>
<dbReference type="HAMAP" id="MF_00135">
    <property type="entry name" value="PRAI"/>
    <property type="match status" value="1"/>
</dbReference>
<dbReference type="InterPro" id="IPR001240">
    <property type="entry name" value="PRAI_dom"/>
</dbReference>
<dbReference type="OMA" id="FHGDESP"/>
<evidence type="ECO:0000256" key="8">
    <source>
        <dbReference type="ARBA" id="ARBA00023141"/>
    </source>
</evidence>
<dbReference type="Pfam" id="PF00697">
    <property type="entry name" value="PRAI"/>
    <property type="match status" value="1"/>
</dbReference>
<gene>
    <name evidence="11" type="primary">NCAS0E01400</name>
    <name evidence="11" type="ordered locus">NCAS_0E01400</name>
</gene>
<dbReference type="CDD" id="cd00405">
    <property type="entry name" value="PRAI"/>
    <property type="match status" value="1"/>
</dbReference>
<dbReference type="GO" id="GO:0000162">
    <property type="term" value="P:L-tryptophan biosynthetic process"/>
    <property type="evidence" value="ECO:0007669"/>
    <property type="project" value="UniProtKB-UniPathway"/>
</dbReference>
<dbReference type="InterPro" id="IPR013785">
    <property type="entry name" value="Aldolase_TIM"/>
</dbReference>
<dbReference type="EC" id="5.3.1.24" evidence="4"/>
<dbReference type="RefSeq" id="XP_003676570.1">
    <property type="nucleotide sequence ID" value="XM_003676522.1"/>
</dbReference>
<evidence type="ECO:0000256" key="4">
    <source>
        <dbReference type="ARBA" id="ARBA00012572"/>
    </source>
</evidence>
<keyword evidence="12" id="KW-1185">Reference proteome</keyword>
<organism evidence="11 12">
    <name type="scientific">Naumovozyma castellii</name>
    <name type="common">Yeast</name>
    <name type="synonym">Saccharomyces castellii</name>
    <dbReference type="NCBI Taxonomy" id="27288"/>
    <lineage>
        <taxon>Eukaryota</taxon>
        <taxon>Fungi</taxon>
        <taxon>Dikarya</taxon>
        <taxon>Ascomycota</taxon>
        <taxon>Saccharomycotina</taxon>
        <taxon>Saccharomycetes</taxon>
        <taxon>Saccharomycetales</taxon>
        <taxon>Saccharomycetaceae</taxon>
        <taxon>Naumovozyma</taxon>
    </lineage>
</organism>
<evidence type="ECO:0000256" key="3">
    <source>
        <dbReference type="ARBA" id="ARBA00007571"/>
    </source>
</evidence>
<dbReference type="STRING" id="1064592.G0VFE4"/>
<dbReference type="AlphaFoldDB" id="G0VFE4"/>
<name>G0VFE4_NAUCA</name>
<dbReference type="PANTHER" id="PTHR42894:SF1">
    <property type="entry name" value="N-(5'-PHOSPHORIBOSYL)ANTHRANILATE ISOMERASE"/>
    <property type="match status" value="1"/>
</dbReference>
<accession>G0VFE4</accession>
<dbReference type="FunCoup" id="G0VFE4">
    <property type="interactions" value="172"/>
</dbReference>
<dbReference type="UniPathway" id="UPA00035">
    <property type="reaction ID" value="UER00042"/>
</dbReference>
<evidence type="ECO:0000256" key="7">
    <source>
        <dbReference type="ARBA" id="ARBA00022822"/>
    </source>
</evidence>
<dbReference type="SUPFAM" id="SSF51366">
    <property type="entry name" value="Ribulose-phoshate binding barrel"/>
    <property type="match status" value="1"/>
</dbReference>
<dbReference type="Proteomes" id="UP000001640">
    <property type="component" value="Chromosome 5"/>
</dbReference>
<dbReference type="KEGG" id="ncs:NCAS_0E01400"/>
<reference key="2">
    <citation type="submission" date="2011-08" db="EMBL/GenBank/DDBJ databases">
        <title>Genome sequence of Naumovozyma castellii.</title>
        <authorList>
            <person name="Gordon J.L."/>
            <person name="Armisen D."/>
            <person name="Proux-Wera E."/>
            <person name="OhEigeartaigh S.S."/>
            <person name="Byrne K.P."/>
            <person name="Wolfe K.H."/>
        </authorList>
    </citation>
    <scope>NUCLEOTIDE SEQUENCE</scope>
    <source>
        <strain>Type strain:CBS 4309</strain>
    </source>
</reference>
<evidence type="ECO:0000256" key="6">
    <source>
        <dbReference type="ARBA" id="ARBA00022605"/>
    </source>
</evidence>
<comment type="catalytic activity">
    <reaction evidence="1">
        <text>N-(5-phospho-beta-D-ribosyl)anthranilate = 1-(2-carboxyphenylamino)-1-deoxy-D-ribulose 5-phosphate</text>
        <dbReference type="Rhea" id="RHEA:21540"/>
        <dbReference type="ChEBI" id="CHEBI:18277"/>
        <dbReference type="ChEBI" id="CHEBI:58613"/>
        <dbReference type="EC" id="5.3.1.24"/>
    </reaction>
</comment>
<reference evidence="11 12" key="1">
    <citation type="journal article" date="2011" name="Proc. Natl. Acad. Sci. U.S.A.">
        <title>Evolutionary erosion of yeast sex chromosomes by mating-type switching accidents.</title>
        <authorList>
            <person name="Gordon J.L."/>
            <person name="Armisen D."/>
            <person name="Proux-Wera E."/>
            <person name="Oheigeartaigh S.S."/>
            <person name="Byrne K.P."/>
            <person name="Wolfe K.H."/>
        </authorList>
    </citation>
    <scope>NUCLEOTIDE SEQUENCE [LARGE SCALE GENOMIC DNA]</scope>
    <source>
        <strain evidence="12">ATCC 76901 / BCRC 22586 / CBS 4309 / NBRC 1992 / NRRL Y-12630</strain>
    </source>
</reference>
<evidence type="ECO:0000256" key="2">
    <source>
        <dbReference type="ARBA" id="ARBA00004664"/>
    </source>
</evidence>